<dbReference type="SUPFAM" id="SSF56784">
    <property type="entry name" value="HAD-like"/>
    <property type="match status" value="1"/>
</dbReference>
<dbReference type="Gene3D" id="3.40.50.1000">
    <property type="entry name" value="HAD superfamily/HAD-like"/>
    <property type="match status" value="1"/>
</dbReference>
<dbReference type="PANTHER" id="PTHR12210">
    <property type="entry name" value="DULLARD PROTEIN PHOSPHATASE"/>
    <property type="match status" value="1"/>
</dbReference>
<dbReference type="InterPro" id="IPR023214">
    <property type="entry name" value="HAD_sf"/>
</dbReference>
<evidence type="ECO:0000256" key="1">
    <source>
        <dbReference type="ARBA" id="ARBA00022801"/>
    </source>
</evidence>
<dbReference type="Proteomes" id="UP001163823">
    <property type="component" value="Chromosome 12"/>
</dbReference>
<evidence type="ECO:0000256" key="3">
    <source>
        <dbReference type="ARBA" id="ARBA00037324"/>
    </source>
</evidence>
<dbReference type="InterPro" id="IPR004274">
    <property type="entry name" value="FCP1_dom"/>
</dbReference>
<dbReference type="PROSITE" id="PS50969">
    <property type="entry name" value="FCP1"/>
    <property type="match status" value="1"/>
</dbReference>
<evidence type="ECO:0000256" key="4">
    <source>
        <dbReference type="ARBA" id="ARBA00038355"/>
    </source>
</evidence>
<protein>
    <submittedName>
        <fullName evidence="6">CTD small phosphatase-like protein 2</fullName>
    </submittedName>
</protein>
<dbReference type="GO" id="GO:0004721">
    <property type="term" value="F:phosphoprotein phosphatase activity"/>
    <property type="evidence" value="ECO:0007669"/>
    <property type="project" value="UniProtKB-KW"/>
</dbReference>
<dbReference type="InterPro" id="IPR036412">
    <property type="entry name" value="HAD-like_sf"/>
</dbReference>
<evidence type="ECO:0000313" key="6">
    <source>
        <dbReference type="EMBL" id="KAJ7949451.1"/>
    </source>
</evidence>
<evidence type="ECO:0000259" key="5">
    <source>
        <dbReference type="PROSITE" id="PS50969"/>
    </source>
</evidence>
<gene>
    <name evidence="6" type="ORF">O6P43_029784</name>
</gene>
<feature type="domain" description="FCP1 homology" evidence="5">
    <location>
        <begin position="310"/>
        <end position="469"/>
    </location>
</feature>
<proteinExistence type="inferred from homology"/>
<comment type="function">
    <text evidence="3">Probable phosphatase.</text>
</comment>
<dbReference type="KEGG" id="qsa:O6P43_029784"/>
<dbReference type="FunFam" id="3.40.50.1000:FF:000015">
    <property type="entry name" value="CTD small phosphatase-like protein 2"/>
    <property type="match status" value="1"/>
</dbReference>
<dbReference type="InterPro" id="IPR011948">
    <property type="entry name" value="Dullard_phosphatase"/>
</dbReference>
<comment type="similarity">
    <text evidence="4">Belongs to the CTDSPL2 family.</text>
</comment>
<comment type="caution">
    <text evidence="6">The sequence shown here is derived from an EMBL/GenBank/DDBJ whole genome shotgun (WGS) entry which is preliminary data.</text>
</comment>
<dbReference type="GO" id="GO:0005634">
    <property type="term" value="C:nucleus"/>
    <property type="evidence" value="ECO:0007669"/>
    <property type="project" value="UniProtKB-ARBA"/>
</dbReference>
<evidence type="ECO:0000256" key="2">
    <source>
        <dbReference type="ARBA" id="ARBA00022912"/>
    </source>
</evidence>
<evidence type="ECO:0000313" key="7">
    <source>
        <dbReference type="Proteomes" id="UP001163823"/>
    </source>
</evidence>
<dbReference type="SMART" id="SM00577">
    <property type="entry name" value="CPDc"/>
    <property type="match status" value="1"/>
</dbReference>
<sequence length="487" mass="55490">MPALKMKAKSTTTCVREGNCLHVCRKSSKISKKPCSMVQVTDEATDLDSLIQTGQNDCAKEKVAAQEHESDEHLGHKMCNGENPVVHKCLSSDEDSSLMKNMLQWFPEWQDYPEPSFPSSLEKVSSPFTVSSDIFCKPFSSVGSEDYTCTQVEDGGHNNMRNKPSDYQTYHFLDSYIPEMCLAGLPTDRISEFNDVINYNLFSDYDLPMTNMMYDETESGIMFPSHEETVETTVCQYGGSCGEFLQSSNHSWFHHMIHQAKPFSQDLDVEPTMIDSEEADCFDPQSFIRNFPDVSGECDLLPALVSKETSHRRHITLVLDLDETLVHSTLEPSDSADFTLQVFFEMKEQTVYVRQRPFLQKFLERVAEMFEIIVFTASQSIYAEQLLDVLDPDRRLFSRRLYRESCIFLDGSYTKDLTVLGVDLAKVVIIDNSPQVFRLQVNNGIPIKSWFDDPSDRALLSLLPFLETLVDVDDVRPIIAKKFSVKD</sequence>
<accession>A0AAD7PBJ9</accession>
<name>A0AAD7PBJ9_QUISA</name>
<dbReference type="CDD" id="cd07521">
    <property type="entry name" value="HAD_FCP1-like"/>
    <property type="match status" value="1"/>
</dbReference>
<dbReference type="Pfam" id="PF03031">
    <property type="entry name" value="NIF"/>
    <property type="match status" value="1"/>
</dbReference>
<dbReference type="EMBL" id="JARAOO010000012">
    <property type="protein sequence ID" value="KAJ7949451.1"/>
    <property type="molecule type" value="Genomic_DNA"/>
</dbReference>
<keyword evidence="2" id="KW-0904">Protein phosphatase</keyword>
<dbReference type="NCBIfam" id="TIGR02251">
    <property type="entry name" value="HIF-SF_euk"/>
    <property type="match status" value="1"/>
</dbReference>
<dbReference type="AlphaFoldDB" id="A0AAD7PBJ9"/>
<keyword evidence="7" id="KW-1185">Reference proteome</keyword>
<dbReference type="InterPro" id="IPR050365">
    <property type="entry name" value="TIM50"/>
</dbReference>
<organism evidence="6 7">
    <name type="scientific">Quillaja saponaria</name>
    <name type="common">Soap bark tree</name>
    <dbReference type="NCBI Taxonomy" id="32244"/>
    <lineage>
        <taxon>Eukaryota</taxon>
        <taxon>Viridiplantae</taxon>
        <taxon>Streptophyta</taxon>
        <taxon>Embryophyta</taxon>
        <taxon>Tracheophyta</taxon>
        <taxon>Spermatophyta</taxon>
        <taxon>Magnoliopsida</taxon>
        <taxon>eudicotyledons</taxon>
        <taxon>Gunneridae</taxon>
        <taxon>Pentapetalae</taxon>
        <taxon>rosids</taxon>
        <taxon>fabids</taxon>
        <taxon>Fabales</taxon>
        <taxon>Quillajaceae</taxon>
        <taxon>Quillaja</taxon>
    </lineage>
</organism>
<reference evidence="6" key="1">
    <citation type="journal article" date="2023" name="Science">
        <title>Elucidation of the pathway for biosynthesis of saponin adjuvants from the soapbark tree.</title>
        <authorList>
            <person name="Reed J."/>
            <person name="Orme A."/>
            <person name="El-Demerdash A."/>
            <person name="Owen C."/>
            <person name="Martin L.B.B."/>
            <person name="Misra R.C."/>
            <person name="Kikuchi S."/>
            <person name="Rejzek M."/>
            <person name="Martin A.C."/>
            <person name="Harkess A."/>
            <person name="Leebens-Mack J."/>
            <person name="Louveau T."/>
            <person name="Stephenson M.J."/>
            <person name="Osbourn A."/>
        </authorList>
    </citation>
    <scope>NUCLEOTIDE SEQUENCE</scope>
    <source>
        <strain evidence="6">S10</strain>
    </source>
</reference>
<keyword evidence="1" id="KW-0378">Hydrolase</keyword>